<dbReference type="Pfam" id="PF05737">
    <property type="entry name" value="Collagen_bind"/>
    <property type="match status" value="1"/>
</dbReference>
<name>A0ABN4J6F4_9ENTE</name>
<dbReference type="Gene3D" id="2.60.40.10">
    <property type="entry name" value="Immunoglobulins"/>
    <property type="match status" value="3"/>
</dbReference>
<feature type="domain" description="SpaA-like prealbumin fold" evidence="9">
    <location>
        <begin position="984"/>
        <end position="1055"/>
    </location>
</feature>
<feature type="transmembrane region" description="Helical" evidence="6">
    <location>
        <begin position="1430"/>
        <end position="1450"/>
    </location>
</feature>
<comment type="similarity">
    <text evidence="1">Belongs to the serine-aspartate repeat-containing protein (SDr) family.</text>
</comment>
<dbReference type="SUPFAM" id="SSF49401">
    <property type="entry name" value="Bacterial adhesins"/>
    <property type="match status" value="3"/>
</dbReference>
<evidence type="ECO:0000313" key="11">
    <source>
        <dbReference type="Proteomes" id="UP000065511"/>
    </source>
</evidence>
<dbReference type="SUPFAM" id="SSF49478">
    <property type="entry name" value="Cna protein B-type domain"/>
    <property type="match status" value="2"/>
</dbReference>
<keyword evidence="6" id="KW-1133">Transmembrane helix</keyword>
<dbReference type="PANTHER" id="PTHR36108:SF13">
    <property type="entry name" value="COLOSSIN-B-RELATED"/>
    <property type="match status" value="1"/>
</dbReference>
<keyword evidence="11" id="KW-1185">Reference proteome</keyword>
<evidence type="ECO:0000313" key="10">
    <source>
        <dbReference type="EMBL" id="ALS01512.1"/>
    </source>
</evidence>
<dbReference type="Gene3D" id="3.10.20.320">
    <property type="entry name" value="Putative peptidoglycan bound protein (lpxtg motif)"/>
    <property type="match status" value="1"/>
</dbReference>
<proteinExistence type="inferred from homology"/>
<feature type="region of interest" description="Disordered" evidence="5">
    <location>
        <begin position="36"/>
        <end position="80"/>
    </location>
</feature>
<organism evidence="10 11">
    <name type="scientific">Enterococcus silesiacus</name>
    <dbReference type="NCBI Taxonomy" id="332949"/>
    <lineage>
        <taxon>Bacteria</taxon>
        <taxon>Bacillati</taxon>
        <taxon>Bacillota</taxon>
        <taxon>Bacilli</taxon>
        <taxon>Lactobacillales</taxon>
        <taxon>Enterococcaceae</taxon>
        <taxon>Enterococcus</taxon>
    </lineage>
</organism>
<dbReference type="PANTHER" id="PTHR36108">
    <property type="entry name" value="COLOSSIN-B-RELATED"/>
    <property type="match status" value="1"/>
</dbReference>
<dbReference type="Proteomes" id="UP000065511">
    <property type="component" value="Chromosome"/>
</dbReference>
<sequence>MKKQKFWIIIVILLMIANSLIPVVSFAETFVSEETSDTLSSDELTSEVPNKESSLESSESVFTKDSSTSDTLDERPEAVEISTTEAIPETSASEVEIESRQAKVQQAENLISNVTLTDSKGVEFNTTTNRPQRQAPLKITLQVGTENQTIQAGTYDYQLPADIAISNNISGKLATVGSWTIDTTGKLTIVFNETVVNGKYQIDIETSFIPYSDDSDLLKMIVFPLANNQEKQYDILFKLSGEGSISLKKNKTFNTDLVSTEIKTNINRETIQPNQKIVVKNTINRKGSSQNEDASAYIDIKDVKVFEQDVSMGGQLIGEPILLGSGDYTLQQNGANLEAILNKETNKAVILSYESVIEEESIVNEELYNLRTEATIYGTSLSNYVYFQYNHNPHITKKGEYNVKTNTIVWTIDYNTDNTELTQGSKFTDILKDEVANDLTFSSLKIYYLYVYGTNSISQGGFAPTSHWDTSGFGQYTTDYTYTNNQNATSTQAYRFVYETAVQNPSPRVIENQASDTLGSDEAKINLAPSNISKILEEDSLDMTEGTVDWSIIVNNKHWGMQFNQMIDVFGERVKELVDGSADFYYYAKGDDKTKHPLVVGQDYTIKKTSSGFTVDMLGIHAGVTTNKYVLTYTSKFDNTDINVGDELSNKVSLAGNGNIPMEASATFSIPSFLVGGGKKNVVYANTAGIFTWTIGINEERHKYKNLILEDEIESIQKLDKDSIEILELDKIINENGKEVVLTGEAIQPGDARYPTVMEIKDNHIHLEFSSIGNKKVAIRYKTAPTTAPVSDYYTKFTNIAKISDEKDYQHELKAEETVALGINTYKVGRVSTADNKLANWYIQTNTMPANRPYEKLVLEDSFTLSDLSKAENTNFVIGTDAFVVRDLVTNKVLSLGEDYEITFTYDPDQSAAGSLLKNYETNYFKITFKKETRGVSVEYQTVTTKSANVMNTAVFSNNKAIKSDWSTVNHTITSGSGSGKGVGQIPLKKVDARTQEPLNGAVFELFDKESKQSLGLKVRSDQEGNALFKSVAEGEYLIKEITAPDGYKLSDEYQKGVLLSTKSDDDIAEPNYVTIVENEPIITTGTVELKKVDPKGAALSGAQFNLSRHIQEKIEYYHLDEQNTVNWTADQNQAYVFNSNEQGLITVGDLTEGDYEFTEVKAPVGYELDAAPVSLALTKELIESETAATGAKTNELSMGTIHVKKIDQETKQVLSGAEFTLVSKIDPTNPVTLTTDENGEAVFEKVAQDTYTLTETKAPVGYHLKELEQDITIDPEHLNIELTVENEHKIGEILLQHVDTKGNQIDDDILLKEKIGTKQTVTPKEITGYRFKEVQKPTPQLRNRMNQLVGVDEVMFTEAPQKIIYVYEKELGPSITDPKLPEVPEVPEVPNVPNVSKEKTTAKANDTQFPKTSAVVKKKLPRTNEQVEHWYTVLGNCLIIGLLGYYVIYYRRKKQIDQR</sequence>
<evidence type="ECO:0000259" key="8">
    <source>
        <dbReference type="Pfam" id="PF06458"/>
    </source>
</evidence>
<evidence type="ECO:0000256" key="5">
    <source>
        <dbReference type="SAM" id="MobiDB-lite"/>
    </source>
</evidence>
<evidence type="ECO:0000259" key="9">
    <source>
        <dbReference type="Pfam" id="PF17802"/>
    </source>
</evidence>
<feature type="domain" description="SpaA-like prealbumin fold" evidence="9">
    <location>
        <begin position="1086"/>
        <end position="1182"/>
    </location>
</feature>
<reference evidence="10 11" key="1">
    <citation type="submission" date="2015-12" db="EMBL/GenBank/DDBJ databases">
        <authorList>
            <person name="Lauer A."/>
            <person name="Humrighouse B."/>
            <person name="Loparev V."/>
            <person name="Shewmaker P.L."/>
            <person name="Whitney A.M."/>
            <person name="McLaughlin R.W."/>
        </authorList>
    </citation>
    <scope>NUCLEOTIDE SEQUENCE [LARGE SCALE GENOMIC DNA]</scope>
    <source>
        <strain evidence="10 11">LMG 23085</strain>
    </source>
</reference>
<feature type="domain" description="SpaA-like prealbumin fold" evidence="9">
    <location>
        <begin position="1200"/>
        <end position="1288"/>
    </location>
</feature>
<feature type="compositionally biased region" description="Polar residues" evidence="5">
    <location>
        <begin position="55"/>
        <end position="70"/>
    </location>
</feature>
<gene>
    <name evidence="10" type="ORF">ATZ33_09065</name>
</gene>
<keyword evidence="6" id="KW-0472">Membrane</keyword>
<keyword evidence="4" id="KW-0677">Repeat</keyword>
<keyword evidence="2" id="KW-0964">Secreted</keyword>
<protein>
    <recommendedName>
        <fullName evidence="12">Cell wall protein</fullName>
    </recommendedName>
</protein>
<evidence type="ECO:0000256" key="2">
    <source>
        <dbReference type="ARBA" id="ARBA00022525"/>
    </source>
</evidence>
<dbReference type="Gene3D" id="2.60.40.740">
    <property type="match status" value="3"/>
</dbReference>
<evidence type="ECO:0000256" key="3">
    <source>
        <dbReference type="ARBA" id="ARBA00022729"/>
    </source>
</evidence>
<evidence type="ECO:0000259" key="7">
    <source>
        <dbReference type="Pfam" id="PF05737"/>
    </source>
</evidence>
<accession>A0ABN4J6F4</accession>
<dbReference type="EMBL" id="CP013614">
    <property type="protein sequence ID" value="ALS01512.1"/>
    <property type="molecule type" value="Genomic_DNA"/>
</dbReference>
<keyword evidence="3" id="KW-0732">Signal</keyword>
<feature type="domain" description="Collagen binding" evidence="7">
    <location>
        <begin position="683"/>
        <end position="805"/>
    </location>
</feature>
<dbReference type="Pfam" id="PF06458">
    <property type="entry name" value="MucBP"/>
    <property type="match status" value="1"/>
</dbReference>
<evidence type="ECO:0000256" key="1">
    <source>
        <dbReference type="ARBA" id="ARBA00007257"/>
    </source>
</evidence>
<dbReference type="InterPro" id="IPR009459">
    <property type="entry name" value="MucBP_dom"/>
</dbReference>
<evidence type="ECO:0000256" key="4">
    <source>
        <dbReference type="ARBA" id="ARBA00022737"/>
    </source>
</evidence>
<evidence type="ECO:0000256" key="6">
    <source>
        <dbReference type="SAM" id="Phobius"/>
    </source>
</evidence>
<dbReference type="InterPro" id="IPR041033">
    <property type="entry name" value="SpaA_PFL_dom_1"/>
</dbReference>
<dbReference type="InterPro" id="IPR008456">
    <property type="entry name" value="Collagen-bd_dom"/>
</dbReference>
<dbReference type="InterPro" id="IPR008966">
    <property type="entry name" value="Adhesion_dom_sf"/>
</dbReference>
<dbReference type="RefSeq" id="WP_071877506.1">
    <property type="nucleotide sequence ID" value="NZ_JXLC01000009.1"/>
</dbReference>
<feature type="domain" description="MucBP" evidence="8">
    <location>
        <begin position="1296"/>
        <end position="1369"/>
    </location>
</feature>
<evidence type="ECO:0008006" key="12">
    <source>
        <dbReference type="Google" id="ProtNLM"/>
    </source>
</evidence>
<keyword evidence="6" id="KW-0812">Transmembrane</keyword>
<dbReference type="InterPro" id="IPR013783">
    <property type="entry name" value="Ig-like_fold"/>
</dbReference>
<feature type="compositionally biased region" description="Low complexity" evidence="5">
    <location>
        <begin position="37"/>
        <end position="47"/>
    </location>
</feature>
<dbReference type="Pfam" id="PF17802">
    <property type="entry name" value="SpaA"/>
    <property type="match status" value="3"/>
</dbReference>